<dbReference type="GO" id="GO:0016020">
    <property type="term" value="C:membrane"/>
    <property type="evidence" value="ECO:0007669"/>
    <property type="project" value="TreeGrafter"/>
</dbReference>
<organism evidence="4 5">
    <name type="scientific">Syncephalis pseudoplumigaleata</name>
    <dbReference type="NCBI Taxonomy" id="1712513"/>
    <lineage>
        <taxon>Eukaryota</taxon>
        <taxon>Fungi</taxon>
        <taxon>Fungi incertae sedis</taxon>
        <taxon>Zoopagomycota</taxon>
        <taxon>Zoopagomycotina</taxon>
        <taxon>Zoopagomycetes</taxon>
        <taxon>Zoopagales</taxon>
        <taxon>Piptocephalidaceae</taxon>
        <taxon>Syncephalis</taxon>
    </lineage>
</organism>
<dbReference type="Gene3D" id="2.60.40.150">
    <property type="entry name" value="C2 domain"/>
    <property type="match status" value="1"/>
</dbReference>
<dbReference type="GO" id="GO:0005509">
    <property type="term" value="F:calcium ion binding"/>
    <property type="evidence" value="ECO:0007669"/>
    <property type="project" value="TreeGrafter"/>
</dbReference>
<dbReference type="Pfam" id="PF00168">
    <property type="entry name" value="C2"/>
    <property type="match status" value="1"/>
</dbReference>
<name>A0A4P9YS99_9FUNG</name>
<evidence type="ECO:0000313" key="4">
    <source>
        <dbReference type="EMBL" id="RKP22776.1"/>
    </source>
</evidence>
<dbReference type="InterPro" id="IPR000008">
    <property type="entry name" value="C2_dom"/>
</dbReference>
<dbReference type="Proteomes" id="UP000278143">
    <property type="component" value="Unassembled WGS sequence"/>
</dbReference>
<proteinExistence type="predicted"/>
<dbReference type="InterPro" id="IPR035892">
    <property type="entry name" value="C2_domain_sf"/>
</dbReference>
<keyword evidence="5" id="KW-1185">Reference proteome</keyword>
<dbReference type="AlphaFoldDB" id="A0A4P9YS99"/>
<evidence type="ECO:0000256" key="1">
    <source>
        <dbReference type="ARBA" id="ARBA00022723"/>
    </source>
</evidence>
<dbReference type="CDD" id="cd00030">
    <property type="entry name" value="C2"/>
    <property type="match status" value="1"/>
</dbReference>
<keyword evidence="2" id="KW-0106">Calcium</keyword>
<feature type="non-terminal residue" evidence="4">
    <location>
        <position position="1"/>
    </location>
</feature>
<accession>A0A4P9YS99</accession>
<feature type="domain" description="C2" evidence="3">
    <location>
        <begin position="1"/>
        <end position="73"/>
    </location>
</feature>
<evidence type="ECO:0000313" key="5">
    <source>
        <dbReference type="Proteomes" id="UP000278143"/>
    </source>
</evidence>
<sequence length="138" mass="15973">LRFGSTKCQSKTIKKSLNPVWNEVFDLPIKPGRMTPIINITIWDKDTFGRDYIGELSIPLTHLFTRNCPTQSHDEGQPLDFDDPRNQPVWYHIYGQKEEPVSGSICIKAGLSDEGRPHSDEEWRHLWQNTCVEANKHK</sequence>
<dbReference type="SUPFAM" id="SSF49562">
    <property type="entry name" value="C2 domain (Calcium/lipid-binding domain, CaLB)"/>
    <property type="match status" value="1"/>
</dbReference>
<evidence type="ECO:0000256" key="2">
    <source>
        <dbReference type="ARBA" id="ARBA00022837"/>
    </source>
</evidence>
<dbReference type="OrthoDB" id="67700at2759"/>
<dbReference type="PANTHER" id="PTHR45911">
    <property type="entry name" value="C2 DOMAIN-CONTAINING PROTEIN"/>
    <property type="match status" value="1"/>
</dbReference>
<evidence type="ECO:0000259" key="3">
    <source>
        <dbReference type="PROSITE" id="PS50004"/>
    </source>
</evidence>
<reference evidence="5" key="1">
    <citation type="journal article" date="2018" name="Nat. Microbiol.">
        <title>Leveraging single-cell genomics to expand the fungal tree of life.</title>
        <authorList>
            <person name="Ahrendt S.R."/>
            <person name="Quandt C.A."/>
            <person name="Ciobanu D."/>
            <person name="Clum A."/>
            <person name="Salamov A."/>
            <person name="Andreopoulos B."/>
            <person name="Cheng J.F."/>
            <person name="Woyke T."/>
            <person name="Pelin A."/>
            <person name="Henrissat B."/>
            <person name="Reynolds N.K."/>
            <person name="Benny G.L."/>
            <person name="Smith M.E."/>
            <person name="James T.Y."/>
            <person name="Grigoriev I.V."/>
        </authorList>
    </citation>
    <scope>NUCLEOTIDE SEQUENCE [LARGE SCALE GENOMIC DNA]</scope>
    <source>
        <strain evidence="5">Benny S71-1</strain>
    </source>
</reference>
<dbReference type="PROSITE" id="PS50004">
    <property type="entry name" value="C2"/>
    <property type="match status" value="1"/>
</dbReference>
<dbReference type="EMBL" id="KZ991689">
    <property type="protein sequence ID" value="RKP22776.1"/>
    <property type="molecule type" value="Genomic_DNA"/>
</dbReference>
<gene>
    <name evidence="4" type="ORF">SYNPS1DRAFT_19594</name>
</gene>
<keyword evidence="1" id="KW-0479">Metal-binding</keyword>
<protein>
    <submittedName>
        <fullName evidence="4">C2 domain-containing protein</fullName>
    </submittedName>
</protein>
<dbReference type="PANTHER" id="PTHR45911:SF4">
    <property type="entry name" value="MULTIPLE C2 AND TRANSMEMBRANE DOMAIN-CONTAINING PROTEIN"/>
    <property type="match status" value="1"/>
</dbReference>